<evidence type="ECO:0000313" key="1">
    <source>
        <dbReference type="EMBL" id="UVC49814.1"/>
    </source>
</evidence>
<reference evidence="1" key="1">
    <citation type="submission" date="2022-07" db="EMBL/GenBank/DDBJ databases">
        <title>Evaluation of T. orientalis genome assembly methods using nanopore sequencing and analysis of variation between genomes.</title>
        <authorList>
            <person name="Yam J."/>
            <person name="Micallef M.L."/>
            <person name="Liu M."/>
            <person name="Djordjevic S.P."/>
            <person name="Bogema D.R."/>
            <person name="Jenkins C."/>
        </authorList>
    </citation>
    <scope>NUCLEOTIDE SEQUENCE</scope>
    <source>
        <strain evidence="1">Goon Nure</strain>
    </source>
</reference>
<name>A0A976XIM9_THEOR</name>
<accession>A0A976XIM9</accession>
<dbReference type="EMBL" id="CP056070">
    <property type="protein sequence ID" value="UVC49814.1"/>
    <property type="molecule type" value="Genomic_DNA"/>
</dbReference>
<organism evidence="1 2">
    <name type="scientific">Theileria orientalis</name>
    <dbReference type="NCBI Taxonomy" id="68886"/>
    <lineage>
        <taxon>Eukaryota</taxon>
        <taxon>Sar</taxon>
        <taxon>Alveolata</taxon>
        <taxon>Apicomplexa</taxon>
        <taxon>Aconoidasida</taxon>
        <taxon>Piroplasmida</taxon>
        <taxon>Theileriidae</taxon>
        <taxon>Theileria</taxon>
    </lineage>
</organism>
<gene>
    <name evidence="1" type="ORF">MACK_003929</name>
</gene>
<dbReference type="AlphaFoldDB" id="A0A976XIM9"/>
<protein>
    <submittedName>
        <fullName evidence="1">Uncharacterized protein</fullName>
    </submittedName>
</protein>
<proteinExistence type="predicted"/>
<evidence type="ECO:0000313" key="2">
    <source>
        <dbReference type="Proteomes" id="UP000244811"/>
    </source>
</evidence>
<dbReference type="Proteomes" id="UP000244811">
    <property type="component" value="Chromosome 3"/>
</dbReference>
<sequence>MAIKSELDIKGTRLSGRVWKKIVKPIRCIISPNAWKLSKDKIREKWLKSKIKKEEIKEIAKESKEIINKNREERIKRGKEIRIKRQKKIENEIKSAGNNIIIVGSKKYGKMSKKAKKGLTKLTPEMVSILRSRRV</sequence>